<dbReference type="InParanoid" id="A0A2H3DA03"/>
<reference evidence="2" key="1">
    <citation type="journal article" date="2017" name="Nat. Ecol. Evol.">
        <title>Genome expansion and lineage-specific genetic innovations in the forest pathogenic fungi Armillaria.</title>
        <authorList>
            <person name="Sipos G."/>
            <person name="Prasanna A.N."/>
            <person name="Walter M.C."/>
            <person name="O'Connor E."/>
            <person name="Balint B."/>
            <person name="Krizsan K."/>
            <person name="Kiss B."/>
            <person name="Hess J."/>
            <person name="Varga T."/>
            <person name="Slot J."/>
            <person name="Riley R."/>
            <person name="Boka B."/>
            <person name="Rigling D."/>
            <person name="Barry K."/>
            <person name="Lee J."/>
            <person name="Mihaltcheva S."/>
            <person name="LaButti K."/>
            <person name="Lipzen A."/>
            <person name="Waldron R."/>
            <person name="Moloney N.M."/>
            <person name="Sperisen C."/>
            <person name="Kredics L."/>
            <person name="Vagvoelgyi C."/>
            <person name="Patrignani A."/>
            <person name="Fitzpatrick D."/>
            <person name="Nagy I."/>
            <person name="Doyle S."/>
            <person name="Anderson J.B."/>
            <person name="Grigoriev I.V."/>
            <person name="Gueldener U."/>
            <person name="Muensterkoetter M."/>
            <person name="Nagy L.G."/>
        </authorList>
    </citation>
    <scope>NUCLEOTIDE SEQUENCE [LARGE SCALE GENOMIC DNA]</scope>
    <source>
        <strain evidence="2">Ar21-2</strain>
    </source>
</reference>
<accession>A0A2H3DA03</accession>
<proteinExistence type="predicted"/>
<dbReference type="AlphaFoldDB" id="A0A2H3DA03"/>
<evidence type="ECO:0000313" key="1">
    <source>
        <dbReference type="EMBL" id="PBK92049.1"/>
    </source>
</evidence>
<gene>
    <name evidence="1" type="ORF">ARMGADRAFT_1031507</name>
</gene>
<dbReference type="Proteomes" id="UP000217790">
    <property type="component" value="Unassembled WGS sequence"/>
</dbReference>
<name>A0A2H3DA03_ARMGA</name>
<sequence>MAILHGETGWSRPSSIRPLCYQIELFEEGTVGLASRFESRPIYVNAVPYSRSFIANLRCILAYPRSPLLVVHTWRGYLEGRDISHCARSARLPDNVQGDVFPSSYTRTREVKDTRYCPAVLFRPSIPNAKTLENVDDNAEIPTGYYRLAFKLRRRELSKLIGDNAWPTGPTIVLRICSPNEVPTITKRILIDFLGGPHPLTIGLPPM</sequence>
<keyword evidence="2" id="KW-1185">Reference proteome</keyword>
<dbReference type="EMBL" id="KZ293660">
    <property type="protein sequence ID" value="PBK92049.1"/>
    <property type="molecule type" value="Genomic_DNA"/>
</dbReference>
<protein>
    <submittedName>
        <fullName evidence="1">Uncharacterized protein</fullName>
    </submittedName>
</protein>
<evidence type="ECO:0000313" key="2">
    <source>
        <dbReference type="Proteomes" id="UP000217790"/>
    </source>
</evidence>
<organism evidence="1 2">
    <name type="scientific">Armillaria gallica</name>
    <name type="common">Bulbous honey fungus</name>
    <name type="synonym">Armillaria bulbosa</name>
    <dbReference type="NCBI Taxonomy" id="47427"/>
    <lineage>
        <taxon>Eukaryota</taxon>
        <taxon>Fungi</taxon>
        <taxon>Dikarya</taxon>
        <taxon>Basidiomycota</taxon>
        <taxon>Agaricomycotina</taxon>
        <taxon>Agaricomycetes</taxon>
        <taxon>Agaricomycetidae</taxon>
        <taxon>Agaricales</taxon>
        <taxon>Marasmiineae</taxon>
        <taxon>Physalacriaceae</taxon>
        <taxon>Armillaria</taxon>
    </lineage>
</organism>